<protein>
    <submittedName>
        <fullName evidence="1">Uncharacterized protein</fullName>
    </submittedName>
</protein>
<dbReference type="Proteomes" id="UP001175227">
    <property type="component" value="Unassembled WGS sequence"/>
</dbReference>
<proteinExistence type="predicted"/>
<dbReference type="AlphaFoldDB" id="A0AA39P3R9"/>
<keyword evidence="2" id="KW-1185">Reference proteome</keyword>
<evidence type="ECO:0000313" key="1">
    <source>
        <dbReference type="EMBL" id="KAK0477018.1"/>
    </source>
</evidence>
<dbReference type="EMBL" id="JAUEPR010000018">
    <property type="protein sequence ID" value="KAK0477018.1"/>
    <property type="molecule type" value="Genomic_DNA"/>
</dbReference>
<evidence type="ECO:0000313" key="2">
    <source>
        <dbReference type="Proteomes" id="UP001175227"/>
    </source>
</evidence>
<gene>
    <name evidence="1" type="ORF">IW261DRAFT_1566482</name>
</gene>
<name>A0AA39P3R9_9AGAR</name>
<reference evidence="1" key="1">
    <citation type="submission" date="2023-06" db="EMBL/GenBank/DDBJ databases">
        <authorList>
            <consortium name="Lawrence Berkeley National Laboratory"/>
            <person name="Ahrendt S."/>
            <person name="Sahu N."/>
            <person name="Indic B."/>
            <person name="Wong-Bajracharya J."/>
            <person name="Merenyi Z."/>
            <person name="Ke H.-M."/>
            <person name="Monk M."/>
            <person name="Kocsube S."/>
            <person name="Drula E."/>
            <person name="Lipzen A."/>
            <person name="Balint B."/>
            <person name="Henrissat B."/>
            <person name="Andreopoulos B."/>
            <person name="Martin F.M."/>
            <person name="Harder C.B."/>
            <person name="Rigling D."/>
            <person name="Ford K.L."/>
            <person name="Foster G.D."/>
            <person name="Pangilinan J."/>
            <person name="Papanicolaou A."/>
            <person name="Barry K."/>
            <person name="LaButti K."/>
            <person name="Viragh M."/>
            <person name="Koriabine M."/>
            <person name="Yan M."/>
            <person name="Riley R."/>
            <person name="Champramary S."/>
            <person name="Plett K.L."/>
            <person name="Tsai I.J."/>
            <person name="Slot J."/>
            <person name="Sipos G."/>
            <person name="Plett J."/>
            <person name="Nagy L.G."/>
            <person name="Grigoriev I.V."/>
        </authorList>
    </citation>
    <scope>NUCLEOTIDE SEQUENCE</scope>
    <source>
        <strain evidence="1">ICMP 16352</strain>
    </source>
</reference>
<accession>A0AA39P3R9</accession>
<organism evidence="1 2">
    <name type="scientific">Armillaria novae-zelandiae</name>
    <dbReference type="NCBI Taxonomy" id="153914"/>
    <lineage>
        <taxon>Eukaryota</taxon>
        <taxon>Fungi</taxon>
        <taxon>Dikarya</taxon>
        <taxon>Basidiomycota</taxon>
        <taxon>Agaricomycotina</taxon>
        <taxon>Agaricomycetes</taxon>
        <taxon>Agaricomycetidae</taxon>
        <taxon>Agaricales</taxon>
        <taxon>Marasmiineae</taxon>
        <taxon>Physalacriaceae</taxon>
        <taxon>Armillaria</taxon>
    </lineage>
</organism>
<sequence>MSTSFSNAYTTGYDVLDDYPRPKVTFLPRADSGITIMGVMLPHSFDYYHGTGADYTLFQVIRNRHEVIITGPPLVSGAPEREGCSIQLELIERLLDTVPFDEINQAGLYITGDGRARLIPQIRTIIPKIPFISGVRCIEDSELKVTCWLYAGWKLALLDGIPVEVEYSYDDETSNAIWGRVEAMRQLLPLDLTTPLQAFLVSEGDICGIVTLIEDSQPMSYADRTLVYAAFAKLQRHRIYLPEGNYEPDDLVIAGDKVRFIRGFTGHGGRDIFAFDPNIHDQKTLADARKIHWQVADQLFEKLAPGTKLREVWASSDFTIRPTEAYNILNIVFAPEKPLDILTFITSITSSSGNKTSLSKKRRKGSSQVAATNCSVAESSSSFIETCLWSPSDESIDSSTVSDRPLTVSNRSSSTRRSAFLHHYLGVPTPPVLPYSTTLRGVCSVQSTSLIRSAVPLPPDDSDVAGIHSSHGWLEEVE</sequence>
<comment type="caution">
    <text evidence="1">The sequence shown here is derived from an EMBL/GenBank/DDBJ whole genome shotgun (WGS) entry which is preliminary data.</text>
</comment>